<dbReference type="AlphaFoldDB" id="A0AA38I0R4"/>
<keyword evidence="2" id="KW-1185">Reference proteome</keyword>
<protein>
    <submittedName>
        <fullName evidence="1">Uncharacterized protein</fullName>
    </submittedName>
</protein>
<organism evidence="1 2">
    <name type="scientific">Zophobas morio</name>
    <dbReference type="NCBI Taxonomy" id="2755281"/>
    <lineage>
        <taxon>Eukaryota</taxon>
        <taxon>Metazoa</taxon>
        <taxon>Ecdysozoa</taxon>
        <taxon>Arthropoda</taxon>
        <taxon>Hexapoda</taxon>
        <taxon>Insecta</taxon>
        <taxon>Pterygota</taxon>
        <taxon>Neoptera</taxon>
        <taxon>Endopterygota</taxon>
        <taxon>Coleoptera</taxon>
        <taxon>Polyphaga</taxon>
        <taxon>Cucujiformia</taxon>
        <taxon>Tenebrionidae</taxon>
        <taxon>Zophobas</taxon>
    </lineage>
</organism>
<evidence type="ECO:0000313" key="2">
    <source>
        <dbReference type="Proteomes" id="UP001168821"/>
    </source>
</evidence>
<dbReference type="EMBL" id="JALNTZ010000007">
    <property type="protein sequence ID" value="KAJ3647223.1"/>
    <property type="molecule type" value="Genomic_DNA"/>
</dbReference>
<name>A0AA38I0R4_9CUCU</name>
<comment type="caution">
    <text evidence="1">The sequence shown here is derived from an EMBL/GenBank/DDBJ whole genome shotgun (WGS) entry which is preliminary data.</text>
</comment>
<reference evidence="1" key="1">
    <citation type="journal article" date="2023" name="G3 (Bethesda)">
        <title>Whole genome assemblies of Zophobas morio and Tenebrio molitor.</title>
        <authorList>
            <person name="Kaur S."/>
            <person name="Stinson S.A."/>
            <person name="diCenzo G.C."/>
        </authorList>
    </citation>
    <scope>NUCLEOTIDE SEQUENCE</scope>
    <source>
        <strain evidence="1">QUZm001</strain>
    </source>
</reference>
<dbReference type="Proteomes" id="UP001168821">
    <property type="component" value="Unassembled WGS sequence"/>
</dbReference>
<sequence>MPRTIPHFPWVWPLGNTSVASSRSYPPSRPYEDSLIAGAVLKAAGIYGKRRKDVWQCVGPKNLIACGDSWCSRANI</sequence>
<accession>A0AA38I0R4</accession>
<gene>
    <name evidence="1" type="ORF">Zmor_024753</name>
</gene>
<evidence type="ECO:0000313" key="1">
    <source>
        <dbReference type="EMBL" id="KAJ3647223.1"/>
    </source>
</evidence>
<proteinExistence type="predicted"/>